<evidence type="ECO:0000313" key="8">
    <source>
        <dbReference type="EMBL" id="BCG49385.1"/>
    </source>
</evidence>
<feature type="domain" description="Large ribosomal subunit protein uL5 C-terminal" evidence="7">
    <location>
        <begin position="76"/>
        <end position="159"/>
    </location>
</feature>
<dbReference type="GO" id="GO:1990904">
    <property type="term" value="C:ribonucleoprotein complex"/>
    <property type="evidence" value="ECO:0007669"/>
    <property type="project" value="UniProtKB-KW"/>
</dbReference>
<name>A0A7R7AAX3_CARRU</name>
<dbReference type="PIRSF" id="PIRSF002161">
    <property type="entry name" value="Ribosomal_L5"/>
    <property type="match status" value="1"/>
</dbReference>
<reference evidence="8 9" key="1">
    <citation type="journal article" date="2020" name="Genome Biol. Evol.">
        <title>Comparative Genomics Underlines Multiple Roles of Profftella, an Obligate Symbiont of Psyllids: Providing Toxins, Vitamins, and Carotenoids.</title>
        <authorList>
            <person name="Nakabachi A."/>
            <person name="Piel J."/>
            <person name="Malenovsky I."/>
            <person name="Hirose Y."/>
        </authorList>
    </citation>
    <scope>NUCLEOTIDE SEQUENCE [LARGE SCALE GENOMIC DNA]</scope>
    <source>
        <strain evidence="8 9">Dco</strain>
    </source>
</reference>
<dbReference type="Pfam" id="PF00281">
    <property type="entry name" value="Ribosomal_L5"/>
    <property type="match status" value="1"/>
</dbReference>
<dbReference type="Gene3D" id="3.30.1440.10">
    <property type="match status" value="1"/>
</dbReference>
<dbReference type="RefSeq" id="WP_201329476.1">
    <property type="nucleotide sequence ID" value="NZ_AP023214.1"/>
</dbReference>
<feature type="domain" description="Large ribosomal subunit protein uL5 N-terminal" evidence="6">
    <location>
        <begin position="21"/>
        <end position="69"/>
    </location>
</feature>
<evidence type="ECO:0000259" key="7">
    <source>
        <dbReference type="Pfam" id="PF00673"/>
    </source>
</evidence>
<dbReference type="GO" id="GO:0003735">
    <property type="term" value="F:structural constituent of ribosome"/>
    <property type="evidence" value="ECO:0007669"/>
    <property type="project" value="InterPro"/>
</dbReference>
<dbReference type="EMBL" id="AP023214">
    <property type="protein sequence ID" value="BCG49385.1"/>
    <property type="molecule type" value="Genomic_DNA"/>
</dbReference>
<dbReference type="GO" id="GO:0005840">
    <property type="term" value="C:ribosome"/>
    <property type="evidence" value="ECO:0007669"/>
    <property type="project" value="UniProtKB-KW"/>
</dbReference>
<dbReference type="AlphaFoldDB" id="A0A7R7AAX3"/>
<protein>
    <recommendedName>
        <fullName evidence="4">50S ribosomal protein L5</fullName>
    </recommendedName>
</protein>
<gene>
    <name evidence="8" type="primary">rplE</name>
    <name evidence="8" type="ORF">CRDco_1590</name>
</gene>
<dbReference type="InterPro" id="IPR031309">
    <property type="entry name" value="Ribosomal_uL5_C"/>
</dbReference>
<keyword evidence="2 5" id="KW-0689">Ribosomal protein</keyword>
<sequence length="164" mass="19248">MKNIENIFNEKLFENNIKFCLEKIIIHTGVAKQNKDKNFIKNVFDSIKYITGQKPTFSKIKKSISNFKSKIGEIAGIYTTLRKNQMIEFYKKLVFIVIPKIKEFKGFKSSSIDRFGNFHFGVENISVFPDFFKEIKIGFNISIITKNLKTNYLNILKRIEFPIE</sequence>
<evidence type="ECO:0000256" key="1">
    <source>
        <dbReference type="ARBA" id="ARBA00008553"/>
    </source>
</evidence>
<keyword evidence="9" id="KW-1185">Reference proteome</keyword>
<dbReference type="Pfam" id="PF00673">
    <property type="entry name" value="Ribosomal_L5_C"/>
    <property type="match status" value="1"/>
</dbReference>
<keyword evidence="3 5" id="KW-0687">Ribonucleoprotein</keyword>
<evidence type="ECO:0000256" key="5">
    <source>
        <dbReference type="RuleBase" id="RU003930"/>
    </source>
</evidence>
<evidence type="ECO:0000259" key="6">
    <source>
        <dbReference type="Pfam" id="PF00281"/>
    </source>
</evidence>
<dbReference type="PANTHER" id="PTHR11994">
    <property type="entry name" value="60S RIBOSOMAL PROTEIN L11-RELATED"/>
    <property type="match status" value="1"/>
</dbReference>
<dbReference type="KEGG" id="crr:CRDco_1590"/>
<comment type="similarity">
    <text evidence="1 5">Belongs to the universal ribosomal protein uL5 family.</text>
</comment>
<evidence type="ECO:0000313" key="9">
    <source>
        <dbReference type="Proteomes" id="UP000595596"/>
    </source>
</evidence>
<organism evidence="8 9">
    <name type="scientific">Candidatus Carsonella ruddii</name>
    <name type="common">Diaphorina cf. continua</name>
    <dbReference type="NCBI Taxonomy" id="2661587"/>
    <lineage>
        <taxon>Bacteria</taxon>
        <taxon>Pseudomonadati</taxon>
        <taxon>Pseudomonadota</taxon>
        <taxon>Gammaproteobacteria</taxon>
        <taxon>Oceanospirillales</taxon>
        <taxon>Halomonadaceae</taxon>
        <taxon>Zymobacter group</taxon>
        <taxon>Candidatus Carsonella</taxon>
    </lineage>
</organism>
<dbReference type="SUPFAM" id="SSF55282">
    <property type="entry name" value="RL5-like"/>
    <property type="match status" value="1"/>
</dbReference>
<evidence type="ECO:0000256" key="4">
    <source>
        <dbReference type="ARBA" id="ARBA00035461"/>
    </source>
</evidence>
<dbReference type="Proteomes" id="UP000595596">
    <property type="component" value="Chromosome"/>
</dbReference>
<proteinExistence type="inferred from homology"/>
<dbReference type="GO" id="GO:0006412">
    <property type="term" value="P:translation"/>
    <property type="evidence" value="ECO:0007669"/>
    <property type="project" value="InterPro"/>
</dbReference>
<evidence type="ECO:0000256" key="2">
    <source>
        <dbReference type="ARBA" id="ARBA00022980"/>
    </source>
</evidence>
<dbReference type="InterPro" id="IPR002132">
    <property type="entry name" value="Ribosomal_uL5"/>
</dbReference>
<dbReference type="InterPro" id="IPR031310">
    <property type="entry name" value="Ribosomal_uL5_N"/>
</dbReference>
<accession>A0A7R7AAX3</accession>
<dbReference type="InterPro" id="IPR022803">
    <property type="entry name" value="Ribosomal_uL5_dom_sf"/>
</dbReference>
<evidence type="ECO:0000256" key="3">
    <source>
        <dbReference type="ARBA" id="ARBA00023274"/>
    </source>
</evidence>